<dbReference type="EMBL" id="DYUE01000276">
    <property type="protein sequence ID" value="HJG92384.1"/>
    <property type="molecule type" value="Genomic_DNA"/>
</dbReference>
<feature type="transmembrane region" description="Helical" evidence="2">
    <location>
        <begin position="331"/>
        <end position="350"/>
    </location>
</feature>
<feature type="region of interest" description="Disordered" evidence="1">
    <location>
        <begin position="1"/>
        <end position="45"/>
    </location>
</feature>
<feature type="compositionally biased region" description="Gly residues" evidence="1">
    <location>
        <begin position="24"/>
        <end position="35"/>
    </location>
</feature>
<dbReference type="InterPro" id="IPR018476">
    <property type="entry name" value="GlyceroP-diester-Pdiesterase_M"/>
</dbReference>
<accession>A0A921MXE2</accession>
<feature type="transmembrane region" description="Helical" evidence="2">
    <location>
        <begin position="78"/>
        <end position="102"/>
    </location>
</feature>
<sequence>MSTQWTAPGTSGTGDPSPSPAPGGGPFAAGPGGGEPAAPGGPRRELVQSMPLFPLRPLGLGEILGASVRIYRLRARSVLGVAAIVYGVAFVIMTFATGASMVPMLGDMQATLEDPEAVPTWTGSVGDVVLTVVSSLVTGVISMIAAALVTVALTRVALGEAVGTPVSTAEMWATMRRKGLPAMVVSLLIGVLSSVVFLVVLGIGMLPLILLGEPTVLTVVFLLLGLVLAVLGVLWVFARTLLAIPALVLEDIGFLGAIRRSLEMTRGRRLWRVLGIGLLLYLLYMVAVQVIAGVFGTVAVIFYIGILLISGFEALLLGMIVLTVLTMLGSYVATFLLAPFLSAGFVAIYADGRMRHEAWDVELIRRARESWDGAQQR</sequence>
<evidence type="ECO:0000313" key="5">
    <source>
        <dbReference type="Proteomes" id="UP000742460"/>
    </source>
</evidence>
<keyword evidence="2" id="KW-0812">Transmembrane</keyword>
<gene>
    <name evidence="4" type="ORF">K8V81_11760</name>
</gene>
<feature type="transmembrane region" description="Helical" evidence="2">
    <location>
        <begin position="128"/>
        <end position="158"/>
    </location>
</feature>
<dbReference type="AlphaFoldDB" id="A0A921MXE2"/>
<comment type="caution">
    <text evidence="4">The sequence shown here is derived from an EMBL/GenBank/DDBJ whole genome shotgun (WGS) entry which is preliminary data.</text>
</comment>
<reference evidence="4" key="2">
    <citation type="submission" date="2021-09" db="EMBL/GenBank/DDBJ databases">
        <authorList>
            <person name="Gilroy R."/>
        </authorList>
    </citation>
    <scope>NUCLEOTIDE SEQUENCE</scope>
    <source>
        <strain evidence="4">ChiGjej5B5-22894</strain>
    </source>
</reference>
<evidence type="ECO:0000256" key="1">
    <source>
        <dbReference type="SAM" id="MobiDB-lite"/>
    </source>
</evidence>
<feature type="transmembrane region" description="Helical" evidence="2">
    <location>
        <begin position="179"/>
        <end position="210"/>
    </location>
</feature>
<organism evidence="4 5">
    <name type="scientific">Brachybacterium massiliense</name>
    <dbReference type="NCBI Taxonomy" id="1755098"/>
    <lineage>
        <taxon>Bacteria</taxon>
        <taxon>Bacillati</taxon>
        <taxon>Actinomycetota</taxon>
        <taxon>Actinomycetes</taxon>
        <taxon>Micrococcales</taxon>
        <taxon>Dermabacteraceae</taxon>
        <taxon>Brachybacterium</taxon>
    </lineage>
</organism>
<keyword evidence="2" id="KW-0472">Membrane</keyword>
<evidence type="ECO:0000256" key="2">
    <source>
        <dbReference type="SAM" id="Phobius"/>
    </source>
</evidence>
<feature type="compositionally biased region" description="Low complexity" evidence="1">
    <location>
        <begin position="1"/>
        <end position="16"/>
    </location>
</feature>
<dbReference type="Proteomes" id="UP000742460">
    <property type="component" value="Unassembled WGS sequence"/>
</dbReference>
<feature type="transmembrane region" description="Helical" evidence="2">
    <location>
        <begin position="216"/>
        <end position="249"/>
    </location>
</feature>
<feature type="transmembrane region" description="Helical" evidence="2">
    <location>
        <begin position="270"/>
        <end position="295"/>
    </location>
</feature>
<proteinExistence type="predicted"/>
<keyword evidence="2" id="KW-1133">Transmembrane helix</keyword>
<protein>
    <submittedName>
        <fullName evidence="4">Glycerophosphoryl diester phosphodiesterase membrane domain-containing protein</fullName>
    </submittedName>
</protein>
<evidence type="ECO:0000259" key="3">
    <source>
        <dbReference type="Pfam" id="PF10110"/>
    </source>
</evidence>
<feature type="domain" description="Glycerophosphoryl diester phosphodiesterase membrane" evidence="3">
    <location>
        <begin position="220"/>
        <end position="337"/>
    </location>
</feature>
<name>A0A921MXE2_9MICO</name>
<reference evidence="4" key="1">
    <citation type="journal article" date="2021" name="PeerJ">
        <title>Extensive microbial diversity within the chicken gut microbiome revealed by metagenomics and culture.</title>
        <authorList>
            <person name="Gilroy R."/>
            <person name="Ravi A."/>
            <person name="Getino M."/>
            <person name="Pursley I."/>
            <person name="Horton D.L."/>
            <person name="Alikhan N.F."/>
            <person name="Baker D."/>
            <person name="Gharbi K."/>
            <person name="Hall N."/>
            <person name="Watson M."/>
            <person name="Adriaenssens E.M."/>
            <person name="Foster-Nyarko E."/>
            <person name="Jarju S."/>
            <person name="Secka A."/>
            <person name="Antonio M."/>
            <person name="Oren A."/>
            <person name="Chaudhuri R.R."/>
            <person name="La Ragione R."/>
            <person name="Hildebrand F."/>
            <person name="Pallen M.J."/>
        </authorList>
    </citation>
    <scope>NUCLEOTIDE SEQUENCE</scope>
    <source>
        <strain evidence="4">ChiGjej5B5-22894</strain>
    </source>
</reference>
<feature type="transmembrane region" description="Helical" evidence="2">
    <location>
        <begin position="301"/>
        <end position="324"/>
    </location>
</feature>
<dbReference type="Pfam" id="PF10110">
    <property type="entry name" value="GPDPase_memb"/>
    <property type="match status" value="1"/>
</dbReference>
<evidence type="ECO:0000313" key="4">
    <source>
        <dbReference type="EMBL" id="HJG92384.1"/>
    </source>
</evidence>